<reference evidence="12 13" key="1">
    <citation type="submission" date="2016-10" db="EMBL/GenBank/DDBJ databases">
        <authorList>
            <person name="de Groot N.N."/>
        </authorList>
    </citation>
    <scope>NUCLEOTIDE SEQUENCE [LARGE SCALE GENOMIC DNA]</scope>
    <source>
        <strain evidence="12 13">DSM 24956</strain>
    </source>
</reference>
<dbReference type="GO" id="GO:0051539">
    <property type="term" value="F:4 iron, 4 sulfur cluster binding"/>
    <property type="evidence" value="ECO:0007669"/>
    <property type="project" value="UniProtKB-KW"/>
</dbReference>
<evidence type="ECO:0000256" key="7">
    <source>
        <dbReference type="ARBA" id="ARBA00023004"/>
    </source>
</evidence>
<keyword evidence="6" id="KW-0677">Repeat</keyword>
<keyword evidence="13" id="KW-1185">Reference proteome</keyword>
<organism evidence="12 13">
    <name type="scientific">Lutibacter oricola</name>
    <dbReference type="NCBI Taxonomy" id="762486"/>
    <lineage>
        <taxon>Bacteria</taxon>
        <taxon>Pseudomonadati</taxon>
        <taxon>Bacteroidota</taxon>
        <taxon>Flavobacteriia</taxon>
        <taxon>Flavobacteriales</taxon>
        <taxon>Flavobacteriaceae</taxon>
        <taxon>Lutibacter</taxon>
    </lineage>
</organism>
<dbReference type="NCBIfam" id="TIGR02486">
    <property type="entry name" value="RDH"/>
    <property type="match status" value="1"/>
</dbReference>
<sequence length="486" mass="53692">MASNKHHSTVGRRDFMKKLGVGAGALGLGAAGFSSFAGTGFGADGFKDLDEMMASPLAERKLPFWVKEVDEPTVKIDWDNFQAFEGPEKTLFNPASWENPKDYFDIYNRNIASTKKNVQENVPGLSLKDRALADANCWGWGGRSGADLAAPWTGADVKSNPQWEHPTMFYTPEQYGVPKHKGTPEENSRMVRTAGRIMGAADMGFVKLDEKTKKLLWGKIKFENVEKGYADPSKNKYVLPDKDLWAICAVIPQSLWMQQYTERMSWASSNTMSYSRANIYANRISVFLRGLGYQSYGGDTESVGRLVGFGVMSGMGEYGRAGILVSPQWGTNIRTVMVTITDLPLAETKPIDAGIAKFCESCKKCGEMCPSGAISMEDKPFWGGQADCQAEGIKGWYMDSKKCYSYMLGGEPDCSRCQTVCPFTKFDEAVVHDLIKLSIGSAPALNTAIRKMDDVFGYGVEPDLSKTPWDLDPMDIPLYGLDKSRK</sequence>
<keyword evidence="5" id="KW-0732">Signal</keyword>
<dbReference type="InterPro" id="IPR006311">
    <property type="entry name" value="TAT_signal"/>
</dbReference>
<evidence type="ECO:0000259" key="11">
    <source>
        <dbReference type="PROSITE" id="PS51379"/>
    </source>
</evidence>
<evidence type="ECO:0000256" key="8">
    <source>
        <dbReference type="ARBA" id="ARBA00023014"/>
    </source>
</evidence>
<evidence type="ECO:0000256" key="1">
    <source>
        <dbReference type="ARBA" id="ARBA00004236"/>
    </source>
</evidence>
<dbReference type="InterPro" id="IPR019546">
    <property type="entry name" value="TAT_signal_bac_arc"/>
</dbReference>
<evidence type="ECO:0000256" key="4">
    <source>
        <dbReference type="ARBA" id="ARBA00022723"/>
    </source>
</evidence>
<dbReference type="Pfam" id="PF13486">
    <property type="entry name" value="Dehalogenase"/>
    <property type="match status" value="2"/>
</dbReference>
<dbReference type="RefSeq" id="WP_090121926.1">
    <property type="nucleotide sequence ID" value="NZ_FNNJ01000002.1"/>
</dbReference>
<dbReference type="PANTHER" id="PTHR42827:SF1">
    <property type="entry name" value="IRON-SULFUR CLUSTER-BINDING PROTEIN"/>
    <property type="match status" value="1"/>
</dbReference>
<dbReference type="AlphaFoldDB" id="A0A1H2WW13"/>
<dbReference type="Proteomes" id="UP000199595">
    <property type="component" value="Unassembled WGS sequence"/>
</dbReference>
<dbReference type="InterPro" id="IPR012832">
    <property type="entry name" value="RDH"/>
</dbReference>
<dbReference type="NCBIfam" id="TIGR01409">
    <property type="entry name" value="TAT_signal_seq"/>
    <property type="match status" value="1"/>
</dbReference>
<evidence type="ECO:0000256" key="10">
    <source>
        <dbReference type="ARBA" id="ARBA00029374"/>
    </source>
</evidence>
<gene>
    <name evidence="12" type="ORF">SAMN05444411_102301</name>
</gene>
<keyword evidence="8" id="KW-0411">Iron-sulfur</keyword>
<dbReference type="OrthoDB" id="9815745at2"/>
<dbReference type="PROSITE" id="PS51318">
    <property type="entry name" value="TAT"/>
    <property type="match status" value="1"/>
</dbReference>
<dbReference type="PROSITE" id="PS51379">
    <property type="entry name" value="4FE4S_FER_2"/>
    <property type="match status" value="1"/>
</dbReference>
<dbReference type="EMBL" id="FNNJ01000002">
    <property type="protein sequence ID" value="SDW84755.1"/>
    <property type="molecule type" value="Genomic_DNA"/>
</dbReference>
<proteinExistence type="predicted"/>
<dbReference type="PANTHER" id="PTHR42827">
    <property type="entry name" value="IRON-SULFUR CLUSTER-BINDING PROTEIN-RELATED"/>
    <property type="match status" value="1"/>
</dbReference>
<dbReference type="Pfam" id="PF12838">
    <property type="entry name" value="Fer4_7"/>
    <property type="match status" value="1"/>
</dbReference>
<dbReference type="SUPFAM" id="SSF54862">
    <property type="entry name" value="4Fe-4S ferredoxins"/>
    <property type="match status" value="1"/>
</dbReference>
<evidence type="ECO:0000256" key="2">
    <source>
        <dbReference type="ARBA" id="ARBA00022475"/>
    </source>
</evidence>
<evidence type="ECO:0000313" key="12">
    <source>
        <dbReference type="EMBL" id="SDW84755.1"/>
    </source>
</evidence>
<comment type="cofactor">
    <cofactor evidence="10">
        <name>corrinoid</name>
        <dbReference type="ChEBI" id="CHEBI:33913"/>
    </cofactor>
</comment>
<protein>
    <submittedName>
        <fullName evidence="12">Reductive dehalogenase</fullName>
    </submittedName>
</protein>
<keyword evidence="3" id="KW-0004">4Fe-4S</keyword>
<keyword evidence="9" id="KW-0472">Membrane</keyword>
<dbReference type="STRING" id="762486.SAMN05444411_102301"/>
<evidence type="ECO:0000256" key="3">
    <source>
        <dbReference type="ARBA" id="ARBA00022485"/>
    </source>
</evidence>
<evidence type="ECO:0000256" key="9">
    <source>
        <dbReference type="ARBA" id="ARBA00023136"/>
    </source>
</evidence>
<evidence type="ECO:0000313" key="13">
    <source>
        <dbReference type="Proteomes" id="UP000199595"/>
    </source>
</evidence>
<dbReference type="InterPro" id="IPR017900">
    <property type="entry name" value="4Fe4S_Fe_S_CS"/>
</dbReference>
<keyword evidence="4" id="KW-0479">Metal-binding</keyword>
<dbReference type="GO" id="GO:0005886">
    <property type="term" value="C:plasma membrane"/>
    <property type="evidence" value="ECO:0007669"/>
    <property type="project" value="UniProtKB-SubCell"/>
</dbReference>
<dbReference type="PROSITE" id="PS00198">
    <property type="entry name" value="4FE4S_FER_1"/>
    <property type="match status" value="1"/>
</dbReference>
<accession>A0A1H2WW13</accession>
<dbReference type="InterPro" id="IPR028894">
    <property type="entry name" value="RDH_dom"/>
</dbReference>
<name>A0A1H2WW13_9FLAO</name>
<keyword evidence="2" id="KW-1003">Cell membrane</keyword>
<evidence type="ECO:0000256" key="6">
    <source>
        <dbReference type="ARBA" id="ARBA00022737"/>
    </source>
</evidence>
<feature type="domain" description="4Fe-4S ferredoxin-type" evidence="11">
    <location>
        <begin position="347"/>
        <end position="379"/>
    </location>
</feature>
<keyword evidence="7" id="KW-0408">Iron</keyword>
<dbReference type="Gene3D" id="3.30.70.20">
    <property type="match status" value="1"/>
</dbReference>
<dbReference type="GO" id="GO:0046872">
    <property type="term" value="F:metal ion binding"/>
    <property type="evidence" value="ECO:0007669"/>
    <property type="project" value="UniProtKB-KW"/>
</dbReference>
<dbReference type="InterPro" id="IPR017896">
    <property type="entry name" value="4Fe4S_Fe-S-bd"/>
</dbReference>
<comment type="subcellular location">
    <subcellularLocation>
        <location evidence="1">Cell membrane</location>
    </subcellularLocation>
</comment>
<evidence type="ECO:0000256" key="5">
    <source>
        <dbReference type="ARBA" id="ARBA00022729"/>
    </source>
</evidence>